<organism evidence="3 4">
    <name type="scientific">Haloterrigena alkaliphila</name>
    <dbReference type="NCBI Taxonomy" id="2816475"/>
    <lineage>
        <taxon>Archaea</taxon>
        <taxon>Methanobacteriati</taxon>
        <taxon>Methanobacteriota</taxon>
        <taxon>Stenosarchaea group</taxon>
        <taxon>Halobacteria</taxon>
        <taxon>Halobacteriales</taxon>
        <taxon>Natrialbaceae</taxon>
        <taxon>Haloterrigena</taxon>
    </lineage>
</organism>
<feature type="domain" description="EamA" evidence="2">
    <location>
        <begin position="6"/>
        <end position="138"/>
    </location>
</feature>
<dbReference type="Gene3D" id="1.10.3730.20">
    <property type="match status" value="1"/>
</dbReference>
<dbReference type="SUPFAM" id="SSF103481">
    <property type="entry name" value="Multidrug resistance efflux transporter EmrE"/>
    <property type="match status" value="1"/>
</dbReference>
<evidence type="ECO:0000313" key="3">
    <source>
        <dbReference type="EMBL" id="QSX00007.1"/>
    </source>
</evidence>
<proteinExistence type="predicted"/>
<dbReference type="Pfam" id="PF00892">
    <property type="entry name" value="EamA"/>
    <property type="match status" value="1"/>
</dbReference>
<dbReference type="EMBL" id="CP071462">
    <property type="protein sequence ID" value="QSX00007.1"/>
    <property type="molecule type" value="Genomic_DNA"/>
</dbReference>
<evidence type="ECO:0000313" key="4">
    <source>
        <dbReference type="Proteomes" id="UP000663203"/>
    </source>
</evidence>
<dbReference type="InterPro" id="IPR037185">
    <property type="entry name" value="EmrE-like"/>
</dbReference>
<keyword evidence="4" id="KW-1185">Reference proteome</keyword>
<feature type="transmembrane region" description="Helical" evidence="1">
    <location>
        <begin position="67"/>
        <end position="87"/>
    </location>
</feature>
<dbReference type="KEGG" id="hakz:J0X25_03310"/>
<keyword evidence="1" id="KW-1133">Transmembrane helix</keyword>
<dbReference type="AlphaFoldDB" id="A0A8A2VFD8"/>
<sequence length="139" mass="14656">MSRRYLLLSVVAFAAYSLVAPLLKVAMETIPSTTAVFMSNAVMLALIGALMAVRGTSPRPYLSHPKTSYIVAWGTLLAVGLLAYYRALALGPVSVVVPVYGLFIALSSIIGIVALEETLTVRKGLGIAFAVLAVVLMSL</sequence>
<dbReference type="GeneID" id="63186301"/>
<dbReference type="GO" id="GO:0016020">
    <property type="term" value="C:membrane"/>
    <property type="evidence" value="ECO:0007669"/>
    <property type="project" value="InterPro"/>
</dbReference>
<keyword evidence="1" id="KW-0472">Membrane</keyword>
<evidence type="ECO:0000259" key="2">
    <source>
        <dbReference type="Pfam" id="PF00892"/>
    </source>
</evidence>
<dbReference type="Proteomes" id="UP000663203">
    <property type="component" value="Chromosome"/>
</dbReference>
<keyword evidence="1" id="KW-0812">Transmembrane</keyword>
<evidence type="ECO:0000256" key="1">
    <source>
        <dbReference type="SAM" id="Phobius"/>
    </source>
</evidence>
<dbReference type="InterPro" id="IPR000620">
    <property type="entry name" value="EamA_dom"/>
</dbReference>
<protein>
    <submittedName>
        <fullName evidence="3">EamA family transporter</fullName>
    </submittedName>
</protein>
<feature type="transmembrane region" description="Helical" evidence="1">
    <location>
        <begin position="35"/>
        <end position="55"/>
    </location>
</feature>
<feature type="transmembrane region" description="Helical" evidence="1">
    <location>
        <begin position="93"/>
        <end position="114"/>
    </location>
</feature>
<accession>A0A8A2VFD8</accession>
<reference evidence="3 4" key="1">
    <citation type="submission" date="2021-03" db="EMBL/GenBank/DDBJ databases">
        <title>Haloterrigena longa sp. nov. and Haloterrigena limicola sp. nov., extremely halophilic archaea isolated from a salt lake.</title>
        <authorList>
            <person name="Henglin C."/>
        </authorList>
    </citation>
    <scope>NUCLEOTIDE SEQUENCE [LARGE SCALE GENOMIC DNA]</scope>
    <source>
        <strain evidence="3 4">KZCA68</strain>
    </source>
</reference>
<dbReference type="RefSeq" id="WP_207289643.1">
    <property type="nucleotide sequence ID" value="NZ_CP071462.1"/>
</dbReference>
<gene>
    <name evidence="3" type="ORF">J0X25_03310</name>
</gene>
<name>A0A8A2VFD8_9EURY</name>